<keyword evidence="4" id="KW-0732">Signal</keyword>
<feature type="domain" description="Glycoside hydrolase family 2 catalytic" evidence="6">
    <location>
        <begin position="306"/>
        <end position="458"/>
    </location>
</feature>
<dbReference type="PRINTS" id="PR00132">
    <property type="entry name" value="GLHYDRLASE2"/>
</dbReference>
<dbReference type="InterPro" id="IPR051913">
    <property type="entry name" value="GH2_Domain-Containing"/>
</dbReference>
<dbReference type="InterPro" id="IPR006104">
    <property type="entry name" value="Glyco_hydro_2_N"/>
</dbReference>
<proteinExistence type="inferred from homology"/>
<evidence type="ECO:0000256" key="2">
    <source>
        <dbReference type="ARBA" id="ARBA00022801"/>
    </source>
</evidence>
<dbReference type="Pfam" id="PF00703">
    <property type="entry name" value="Glyco_hydro_2"/>
    <property type="match status" value="1"/>
</dbReference>
<dbReference type="PROSITE" id="PS00608">
    <property type="entry name" value="GLYCOSYL_HYDROL_F2_2"/>
    <property type="match status" value="1"/>
</dbReference>
<dbReference type="Gene3D" id="2.60.40.10">
    <property type="entry name" value="Immunoglobulins"/>
    <property type="match status" value="3"/>
</dbReference>
<dbReference type="Pfam" id="PF18565">
    <property type="entry name" value="Glyco_hydro2_C5"/>
    <property type="match status" value="1"/>
</dbReference>
<reference evidence="10 11" key="1">
    <citation type="submission" date="2016-01" db="EMBL/GenBank/DDBJ databases">
        <title>High potential of lignocellulose degradation of a new Verrucomicrobia species.</title>
        <authorList>
            <person name="Wang Y."/>
            <person name="Shi Y."/>
            <person name="Qiu Z."/>
            <person name="Liu S."/>
            <person name="Yang H."/>
        </authorList>
    </citation>
    <scope>NUCLEOTIDE SEQUENCE [LARGE SCALE GENOMIC DNA]</scope>
    <source>
        <strain evidence="10 11">TSB47</strain>
    </source>
</reference>
<dbReference type="Gene3D" id="2.60.120.260">
    <property type="entry name" value="Galactose-binding domain-like"/>
    <property type="match status" value="1"/>
</dbReference>
<dbReference type="SUPFAM" id="SSF49785">
    <property type="entry name" value="Galactose-binding domain-like"/>
    <property type="match status" value="1"/>
</dbReference>
<dbReference type="PANTHER" id="PTHR42732">
    <property type="entry name" value="BETA-GALACTOSIDASE"/>
    <property type="match status" value="1"/>
</dbReference>
<name>A0A178IF56_9BACT</name>
<evidence type="ECO:0000256" key="3">
    <source>
        <dbReference type="ARBA" id="ARBA00023295"/>
    </source>
</evidence>
<protein>
    <submittedName>
        <fullName evidence="10">Beta-galactosidase</fullName>
    </submittedName>
</protein>
<feature type="chain" id="PRO_5008088756" evidence="4">
    <location>
        <begin position="21"/>
        <end position="803"/>
    </location>
</feature>
<sequence>MYKRIIMTTIGLLAAFSLFAGEDSGDARRSLLFNFGWKFRAGDVEGAQAAAYNDSDWRAVDLPHDFQIEQPWEKSARGARGFKKMGAGWYRKSFRADPDWRGKRVLLDFEGIMLTGDVWLNGTRVGGTDYGYLGFEADITKYINYEGENVIAVRADTGMDGNSRWYTGGGLYRDVHLLVKNEIAVARHGVFVTTPEVSERNAEVGVQVEVEGLRGKQLQVDIEAKLYAPGGRLVAETRQSAPKKSKKLTVEIALPAMNIETPQLWSCETPHLYTAVVTLALDGKIVDRVTEAFGIRHIEFSPGFGFKLNGKKIILKGIANHHDLGAVGAAAYERAIERQFETLKAFGFNHVRTSHNPYSESFLRLADKHGILIVDELFDKWSQQYAGGRIPWMMLWPAAVAEWIKRDRNHPSVIMWSFGNELQVREEWTGFPTGDWGVTGYRILDVLAKRHDPTRKTTVAMFPARKNAVTKEDPSFNVVVEPPELSVVTDIASYNYRYPAFPKYAEQFPHLILYQSEAATSEMGKAYYGMDLGKVVGLAYWGAIEYWGESRGWPAKGWNYSFFDHSLEPLPQAYFVKSMFDDTPLVRIGVVDREAESIEWNDVMVGQMPMSSHWNRASGARLNLVTYTNAEEVELFINGKSFGVQKNIIDDPARRNAIFWKDVPYREGGVVAVARNGGGEVARHQLETTDKAVALRLEAETGAWRADGLDLQYMKVRAVDREGREVPDAAGEVTFEVSGAARLIAVDNGDHRSDELFAGNKRMLHNGRALAILRAGLVPGEVTITASVPGLKSAKKRLMTTGQ</sequence>
<feature type="domain" description="Glycoside hydrolase family 2 immunoglobulin-like beta-sandwich" evidence="5">
    <location>
        <begin position="192"/>
        <end position="296"/>
    </location>
</feature>
<dbReference type="Pfam" id="PF02836">
    <property type="entry name" value="Glyco_hydro_2_C"/>
    <property type="match status" value="1"/>
</dbReference>
<comment type="caution">
    <text evidence="10">The sequence shown here is derived from an EMBL/GenBank/DDBJ whole genome shotgun (WGS) entry which is preliminary data.</text>
</comment>
<dbReference type="Pfam" id="PF02837">
    <property type="entry name" value="Glyco_hydro_2_N"/>
    <property type="match status" value="1"/>
</dbReference>
<evidence type="ECO:0000259" key="5">
    <source>
        <dbReference type="Pfam" id="PF00703"/>
    </source>
</evidence>
<dbReference type="InterPro" id="IPR040605">
    <property type="entry name" value="Glyco_hydro2_dom5"/>
</dbReference>
<evidence type="ECO:0000313" key="10">
    <source>
        <dbReference type="EMBL" id="OAM88368.1"/>
    </source>
</evidence>
<dbReference type="PANTHER" id="PTHR42732:SF1">
    <property type="entry name" value="BETA-MANNOSIDASE"/>
    <property type="match status" value="1"/>
</dbReference>
<dbReference type="OrthoDB" id="9762066at2"/>
<keyword evidence="3" id="KW-0326">Glycosidase</keyword>
<dbReference type="InterPro" id="IPR017853">
    <property type="entry name" value="GH"/>
</dbReference>
<dbReference type="InterPro" id="IPR008979">
    <property type="entry name" value="Galactose-bd-like_sf"/>
</dbReference>
<dbReference type="GO" id="GO:0004553">
    <property type="term" value="F:hydrolase activity, hydrolyzing O-glycosyl compounds"/>
    <property type="evidence" value="ECO:0007669"/>
    <property type="project" value="InterPro"/>
</dbReference>
<dbReference type="EMBL" id="LRRQ01000137">
    <property type="protein sequence ID" value="OAM88368.1"/>
    <property type="molecule type" value="Genomic_DNA"/>
</dbReference>
<dbReference type="InterPro" id="IPR032311">
    <property type="entry name" value="DUF4982"/>
</dbReference>
<evidence type="ECO:0000259" key="6">
    <source>
        <dbReference type="Pfam" id="PF02836"/>
    </source>
</evidence>
<dbReference type="SUPFAM" id="SSF49303">
    <property type="entry name" value="beta-Galactosidase/glucuronidase domain"/>
    <property type="match status" value="1"/>
</dbReference>
<dbReference type="InterPro" id="IPR006101">
    <property type="entry name" value="Glyco_hydro_2"/>
</dbReference>
<feature type="domain" description="Glycoside hydrolase family 2" evidence="9">
    <location>
        <begin position="695"/>
        <end position="795"/>
    </location>
</feature>
<feature type="domain" description="DUF4982" evidence="8">
    <location>
        <begin position="620"/>
        <end position="682"/>
    </location>
</feature>
<accession>A0A178IF56</accession>
<keyword evidence="11" id="KW-1185">Reference proteome</keyword>
<evidence type="ECO:0000259" key="8">
    <source>
        <dbReference type="Pfam" id="PF16355"/>
    </source>
</evidence>
<dbReference type="Proteomes" id="UP000078486">
    <property type="component" value="Unassembled WGS sequence"/>
</dbReference>
<dbReference type="InterPro" id="IPR013783">
    <property type="entry name" value="Ig-like_fold"/>
</dbReference>
<evidence type="ECO:0000259" key="7">
    <source>
        <dbReference type="Pfam" id="PF02837"/>
    </source>
</evidence>
<dbReference type="SUPFAM" id="SSF51445">
    <property type="entry name" value="(Trans)glycosidases"/>
    <property type="match status" value="1"/>
</dbReference>
<gene>
    <name evidence="10" type="ORF">AW736_19595</name>
</gene>
<evidence type="ECO:0000256" key="1">
    <source>
        <dbReference type="ARBA" id="ARBA00007401"/>
    </source>
</evidence>
<dbReference type="AlphaFoldDB" id="A0A178IF56"/>
<keyword evidence="2" id="KW-0378">Hydrolase</keyword>
<dbReference type="Pfam" id="PF16355">
    <property type="entry name" value="DUF4982"/>
    <property type="match status" value="1"/>
</dbReference>
<dbReference type="InterPro" id="IPR036156">
    <property type="entry name" value="Beta-gal/glucu_dom_sf"/>
</dbReference>
<organism evidence="10 11">
    <name type="scientific">Termitidicoccus mucosus</name>
    <dbReference type="NCBI Taxonomy" id="1184151"/>
    <lineage>
        <taxon>Bacteria</taxon>
        <taxon>Pseudomonadati</taxon>
        <taxon>Verrucomicrobiota</taxon>
        <taxon>Opitutia</taxon>
        <taxon>Opitutales</taxon>
        <taxon>Opitutaceae</taxon>
        <taxon>Termitidicoccus</taxon>
    </lineage>
</organism>
<evidence type="ECO:0000256" key="4">
    <source>
        <dbReference type="SAM" id="SignalP"/>
    </source>
</evidence>
<dbReference type="GO" id="GO:0005975">
    <property type="term" value="P:carbohydrate metabolic process"/>
    <property type="evidence" value="ECO:0007669"/>
    <property type="project" value="InterPro"/>
</dbReference>
<evidence type="ECO:0000313" key="11">
    <source>
        <dbReference type="Proteomes" id="UP000078486"/>
    </source>
</evidence>
<dbReference type="Gene3D" id="3.20.20.80">
    <property type="entry name" value="Glycosidases"/>
    <property type="match status" value="1"/>
</dbReference>
<evidence type="ECO:0000259" key="9">
    <source>
        <dbReference type="Pfam" id="PF18565"/>
    </source>
</evidence>
<dbReference type="InterPro" id="IPR006103">
    <property type="entry name" value="Glyco_hydro_2_cat"/>
</dbReference>
<dbReference type="InterPro" id="IPR006102">
    <property type="entry name" value="Ig-like_GH2"/>
</dbReference>
<dbReference type="InterPro" id="IPR023232">
    <property type="entry name" value="Glyco_hydro_2_AS"/>
</dbReference>
<comment type="similarity">
    <text evidence="1">Belongs to the glycosyl hydrolase 2 family.</text>
</comment>
<dbReference type="STRING" id="1184151.AW736_19595"/>
<feature type="signal peptide" evidence="4">
    <location>
        <begin position="1"/>
        <end position="20"/>
    </location>
</feature>
<feature type="domain" description="Glycosyl hydrolases family 2 sugar binding" evidence="7">
    <location>
        <begin position="85"/>
        <end position="179"/>
    </location>
</feature>